<reference evidence="4" key="1">
    <citation type="submission" date="2021-03" db="EMBL/GenBank/DDBJ databases">
        <authorList>
            <person name="Tagirdzhanova G."/>
        </authorList>
    </citation>
    <scope>NUCLEOTIDE SEQUENCE</scope>
</reference>
<dbReference type="PROSITE" id="PS51011">
    <property type="entry name" value="ARID"/>
    <property type="match status" value="1"/>
</dbReference>
<keyword evidence="5" id="KW-1185">Reference proteome</keyword>
<dbReference type="AlphaFoldDB" id="A0A8H3IYZ2"/>
<dbReference type="GO" id="GO:0003677">
    <property type="term" value="F:DNA binding"/>
    <property type="evidence" value="ECO:0007669"/>
    <property type="project" value="InterPro"/>
</dbReference>
<feature type="repeat" description="WD" evidence="1">
    <location>
        <begin position="597"/>
        <end position="638"/>
    </location>
</feature>
<dbReference type="SMART" id="SM00320">
    <property type="entry name" value="WD40"/>
    <property type="match status" value="1"/>
</dbReference>
<dbReference type="SUPFAM" id="SSF46774">
    <property type="entry name" value="ARID-like"/>
    <property type="match status" value="1"/>
</dbReference>
<dbReference type="Pfam" id="PF00400">
    <property type="entry name" value="WD40"/>
    <property type="match status" value="1"/>
</dbReference>
<dbReference type="InterPro" id="IPR001680">
    <property type="entry name" value="WD40_rpt"/>
</dbReference>
<dbReference type="SMART" id="SM01014">
    <property type="entry name" value="ARID"/>
    <property type="match status" value="1"/>
</dbReference>
<dbReference type="Gene3D" id="1.10.150.60">
    <property type="entry name" value="ARID DNA-binding domain"/>
    <property type="match status" value="1"/>
</dbReference>
<dbReference type="Gene3D" id="2.130.10.10">
    <property type="entry name" value="YVTN repeat-like/Quinoprotein amine dehydrogenase"/>
    <property type="match status" value="2"/>
</dbReference>
<protein>
    <recommendedName>
        <fullName evidence="3">ARID domain-containing protein</fullName>
    </recommendedName>
</protein>
<dbReference type="EMBL" id="CAJPDR010000404">
    <property type="protein sequence ID" value="CAF9935315.1"/>
    <property type="molecule type" value="Genomic_DNA"/>
</dbReference>
<evidence type="ECO:0000256" key="2">
    <source>
        <dbReference type="SAM" id="MobiDB-lite"/>
    </source>
</evidence>
<evidence type="ECO:0000259" key="3">
    <source>
        <dbReference type="PROSITE" id="PS51011"/>
    </source>
</evidence>
<sequence>MSAEYDAHAETGSEDGGVPLAKAESDEMDIDAGSDTTPTSQDYGESSSSSTNAWGETLPSSFGDLTEDGNHTAEYQHTPTSLHENFHDSMTPPFSAPEATLSSTSPPISEALHNLETGFTVDFGTVDQVQYLHSALGGSHEDWTDQPNWSATDVLLPNGIQPPDSLAPDLWSAPSDMPQASTDLLFTAADNIIPTEYSEPEMYPLEDGTAEDTSLEDHTTSAGTDHADGSDEDWLALSEDSYNIFNPDIAQANGTLHTLSQASNMVSYYDLDDFEDNSNYFSVSFFLYYWKQMYMSRKTDYPCISQLANERAKVRRPDKITTNDRELCDYQGIHWSRYQTTKEEAREVRRMTYRNLRNLGPPEQKFATKAFKANFPGAVIPSSDLYFHFHEMDMKRSPDFSHFQLRHNLSATSKNAVFYTNRLPRDDAVSVLDTLKSQHKTIVCFNPESGTEKCAMDVKKGYNKNDTKINKIHTLTAGNGVLVAGSFEGVYAMKSLSADFESAPVIDTIATGGDVSTNHIHTHLDRQSGLPRVVFDSNDRSVRILDCTTSNWVACHKYPYQVNCSTTSPDGRLRLLNGDDCQPIVANAETGETLAKLPGHYDFGFACDWAPDGITMATGHQDGLVKIWDARKLNKSIRTIAMEQAGCRSLQFSPLGSGKRVLVLAEPADFVHIVDAQTFESKQTIDFFGEISGISMPPDGSRLYIANADAKYGGLLEFERSWDSSKYNRRPFRVADLEVEHEEMVDCIVDRVQPAQRFPKPGDKLYQHVKPFMHRQGLPFVDQPFIEDLVIDCQRLFLRCLDRGGGQRVTASGKWSNIAQTFGVPRKEAVSFGQQLHEYWQDNIAPYEMSLPFTQMMQEWQRATGRETTRRVASQTVHGQRKFSQFGEERQYRRDYNDARRKAFKIGRKSETLDWLSESDMEDDTRVKIPKGQRGPQRASRPKVDDDGFLSWMEM</sequence>
<dbReference type="PROSITE" id="PS50294">
    <property type="entry name" value="WD_REPEATS_REGION"/>
    <property type="match status" value="1"/>
</dbReference>
<dbReference type="SMART" id="SM00501">
    <property type="entry name" value="BRIGHT"/>
    <property type="match status" value="1"/>
</dbReference>
<dbReference type="SUPFAM" id="SSF50998">
    <property type="entry name" value="Quinoprotein alcohol dehydrogenase-like"/>
    <property type="match status" value="1"/>
</dbReference>
<feature type="region of interest" description="Disordered" evidence="2">
    <location>
        <begin position="1"/>
        <end position="72"/>
    </location>
</feature>
<dbReference type="InterPro" id="IPR011047">
    <property type="entry name" value="Quinoprotein_ADH-like_sf"/>
</dbReference>
<feature type="region of interest" description="Disordered" evidence="2">
    <location>
        <begin position="919"/>
        <end position="955"/>
    </location>
</feature>
<comment type="caution">
    <text evidence="4">The sequence shown here is derived from an EMBL/GenBank/DDBJ whole genome shotgun (WGS) entry which is preliminary data.</text>
</comment>
<evidence type="ECO:0000256" key="1">
    <source>
        <dbReference type="PROSITE-ProRule" id="PRU00221"/>
    </source>
</evidence>
<feature type="compositionally biased region" description="Polar residues" evidence="2">
    <location>
        <begin position="34"/>
        <end position="60"/>
    </location>
</feature>
<feature type="region of interest" description="Disordered" evidence="2">
    <location>
        <begin position="197"/>
        <end position="230"/>
    </location>
</feature>
<evidence type="ECO:0000313" key="4">
    <source>
        <dbReference type="EMBL" id="CAF9935315.1"/>
    </source>
</evidence>
<organism evidence="4 5">
    <name type="scientific">Alectoria fallacina</name>
    <dbReference type="NCBI Taxonomy" id="1903189"/>
    <lineage>
        <taxon>Eukaryota</taxon>
        <taxon>Fungi</taxon>
        <taxon>Dikarya</taxon>
        <taxon>Ascomycota</taxon>
        <taxon>Pezizomycotina</taxon>
        <taxon>Lecanoromycetes</taxon>
        <taxon>OSLEUM clade</taxon>
        <taxon>Lecanoromycetidae</taxon>
        <taxon>Lecanorales</taxon>
        <taxon>Lecanorineae</taxon>
        <taxon>Parmeliaceae</taxon>
        <taxon>Alectoria</taxon>
    </lineage>
</organism>
<accession>A0A8H3IYZ2</accession>
<dbReference type="PANTHER" id="PTHR43991">
    <property type="entry name" value="WD REPEAT PROTEIN (AFU_ORTHOLOGUE AFUA_8G05640)-RELATED"/>
    <property type="match status" value="1"/>
</dbReference>
<dbReference type="InterPro" id="IPR015943">
    <property type="entry name" value="WD40/YVTN_repeat-like_dom_sf"/>
</dbReference>
<proteinExistence type="predicted"/>
<dbReference type="PROSITE" id="PS50082">
    <property type="entry name" value="WD_REPEATS_2"/>
    <property type="match status" value="1"/>
</dbReference>
<keyword evidence="1" id="KW-0853">WD repeat</keyword>
<dbReference type="OrthoDB" id="20669at2759"/>
<dbReference type="PANTHER" id="PTHR43991:SF12">
    <property type="entry name" value="WD REPEAT PROTEIN (AFU_ORTHOLOGUE AFUA_8G05640)"/>
    <property type="match status" value="1"/>
</dbReference>
<feature type="compositionally biased region" description="Basic and acidic residues" evidence="2">
    <location>
        <begin position="1"/>
        <end position="11"/>
    </location>
</feature>
<dbReference type="Proteomes" id="UP000664203">
    <property type="component" value="Unassembled WGS sequence"/>
</dbReference>
<feature type="compositionally biased region" description="Basic and acidic residues" evidence="2">
    <location>
        <begin position="215"/>
        <end position="229"/>
    </location>
</feature>
<evidence type="ECO:0000313" key="5">
    <source>
        <dbReference type="Proteomes" id="UP000664203"/>
    </source>
</evidence>
<dbReference type="Pfam" id="PF01388">
    <property type="entry name" value="ARID"/>
    <property type="match status" value="1"/>
</dbReference>
<dbReference type="InterPro" id="IPR001606">
    <property type="entry name" value="ARID_dom"/>
</dbReference>
<name>A0A8H3IYZ2_9LECA</name>
<gene>
    <name evidence="4" type="ORF">ALECFALPRED_006364</name>
</gene>
<dbReference type="InterPro" id="IPR036431">
    <property type="entry name" value="ARID_dom_sf"/>
</dbReference>
<feature type="domain" description="ARID" evidence="3">
    <location>
        <begin position="759"/>
        <end position="852"/>
    </location>
</feature>